<keyword evidence="1" id="KW-0472">Membrane</keyword>
<proteinExistence type="predicted"/>
<reference evidence="2 3" key="1">
    <citation type="submission" date="2021-01" db="EMBL/GenBank/DDBJ databases">
        <title>Genome seq and assembly of Nocardiodes sp. G10.</title>
        <authorList>
            <person name="Chhetri G."/>
        </authorList>
    </citation>
    <scope>NUCLEOTIDE SEQUENCE [LARGE SCALE GENOMIC DNA]</scope>
    <source>
        <strain evidence="2 3">G10</strain>
    </source>
</reference>
<keyword evidence="1" id="KW-0812">Transmembrane</keyword>
<name>A0ABS1L696_9ACTN</name>
<evidence type="ECO:0000313" key="3">
    <source>
        <dbReference type="Proteomes" id="UP000636918"/>
    </source>
</evidence>
<evidence type="ECO:0000256" key="1">
    <source>
        <dbReference type="SAM" id="Phobius"/>
    </source>
</evidence>
<dbReference type="Proteomes" id="UP000636918">
    <property type="component" value="Unassembled WGS sequence"/>
</dbReference>
<accession>A0ABS1L696</accession>
<protein>
    <recommendedName>
        <fullName evidence="4">FbpC C-terminal regulatory nucleotide binding domain-containing protein</fullName>
    </recommendedName>
</protein>
<organism evidence="2 3">
    <name type="scientific">Nocardioides baculatus</name>
    <dbReference type="NCBI Taxonomy" id="2801337"/>
    <lineage>
        <taxon>Bacteria</taxon>
        <taxon>Bacillati</taxon>
        <taxon>Actinomycetota</taxon>
        <taxon>Actinomycetes</taxon>
        <taxon>Propionibacteriales</taxon>
        <taxon>Nocardioidaceae</taxon>
        <taxon>Nocardioides</taxon>
    </lineage>
</organism>
<comment type="caution">
    <text evidence="2">The sequence shown here is derived from an EMBL/GenBank/DDBJ whole genome shotgun (WGS) entry which is preliminary data.</text>
</comment>
<keyword evidence="3" id="KW-1185">Reference proteome</keyword>
<dbReference type="RefSeq" id="WP_201934860.1">
    <property type="nucleotide sequence ID" value="NZ_JAERSG010000002.1"/>
</dbReference>
<sequence>MSHQDDHQLLTALRADLHTHADHLGVPVAPTADVLGLGRRLRRRRRVAVGAGAVAASVVLGGAVIFSLPTGQQDSAPDPASTPGSTAVFAVGSRVYVGGTAVEVPGIVHSLHYTSDGVLVRSNEKGGASNGSGTEQLTLVGGDGRSVDLGEVPEGYAPATDPDLPLYALAERQGDRLYAVVRDAGTGDVVQRVPLPDLDAGPWDVPPLSLVGDMVIARFADRTYTADRTTGSETPLVTEPVGEVRGGYYASTLGERRAVRSIIDGDAALAVYLPEGSYGWLDLSPDGYHAMAFVEELADGGEVTETTVYDVGTGQDVVVEGAPWELGWTRDGSVYRVDGDVVTTCSTSTGSCTEETVDIERVPEPEPVERTETTCDENGENCGTMTWVDDEPLPENTVVLAGRSYES</sequence>
<dbReference type="EMBL" id="JAERSG010000002">
    <property type="protein sequence ID" value="MBL0747221.1"/>
    <property type="molecule type" value="Genomic_DNA"/>
</dbReference>
<gene>
    <name evidence="2" type="ORF">JI751_06345</name>
</gene>
<keyword evidence="1" id="KW-1133">Transmembrane helix</keyword>
<feature type="transmembrane region" description="Helical" evidence="1">
    <location>
        <begin position="47"/>
        <end position="68"/>
    </location>
</feature>
<evidence type="ECO:0008006" key="4">
    <source>
        <dbReference type="Google" id="ProtNLM"/>
    </source>
</evidence>
<evidence type="ECO:0000313" key="2">
    <source>
        <dbReference type="EMBL" id="MBL0747221.1"/>
    </source>
</evidence>